<feature type="domain" description="Ionotropic glutamate receptor C-terminal" evidence="12">
    <location>
        <begin position="7"/>
        <end position="112"/>
    </location>
</feature>
<evidence type="ECO:0000256" key="1">
    <source>
        <dbReference type="ARBA" id="ARBA00004141"/>
    </source>
</evidence>
<evidence type="ECO:0000313" key="14">
    <source>
        <dbReference type="Proteomes" id="UP000245207"/>
    </source>
</evidence>
<comment type="subcellular location">
    <subcellularLocation>
        <location evidence="1">Membrane</location>
        <topology evidence="1">Multi-pass membrane protein</topology>
    </subcellularLocation>
</comment>
<dbReference type="GO" id="GO:0015276">
    <property type="term" value="F:ligand-gated monoatomic ion channel activity"/>
    <property type="evidence" value="ECO:0007669"/>
    <property type="project" value="InterPro"/>
</dbReference>
<keyword evidence="9" id="KW-1071">Ligand-gated ion channel</keyword>
<keyword evidence="10" id="KW-0407">Ion channel</keyword>
<dbReference type="Proteomes" id="UP000245207">
    <property type="component" value="Unassembled WGS sequence"/>
</dbReference>
<dbReference type="Pfam" id="PF00060">
    <property type="entry name" value="Lig_chan"/>
    <property type="match status" value="1"/>
</dbReference>
<sequence>MGIYLAEEKMTNNLSRFVVIVWVFVVLVLTSNYTASLSSMLTVQKLQPAFRTINELITRGDYIGYQSGSFVEGLLKDMSVQSDRLKKYINFFEYAQALSNGSRNGGVSAIVDEVPYLKMLQAKNCSKYFMLDPIYKTAGFGFVSSPFYLINLYYNIYQLSFTSHE</sequence>
<evidence type="ECO:0000256" key="6">
    <source>
        <dbReference type="ARBA" id="ARBA00023136"/>
    </source>
</evidence>
<accession>A0A2U1K8M1</accession>
<evidence type="ECO:0000256" key="5">
    <source>
        <dbReference type="ARBA" id="ARBA00023065"/>
    </source>
</evidence>
<dbReference type="SUPFAM" id="SSF53850">
    <property type="entry name" value="Periplasmic binding protein-like II"/>
    <property type="match status" value="1"/>
</dbReference>
<gene>
    <name evidence="13" type="ORF">CTI12_AA631700</name>
</gene>
<keyword evidence="14" id="KW-1185">Reference proteome</keyword>
<dbReference type="GO" id="GO:0016020">
    <property type="term" value="C:membrane"/>
    <property type="evidence" value="ECO:0007669"/>
    <property type="project" value="UniProtKB-SubCell"/>
</dbReference>
<dbReference type="FunFam" id="3.40.190.10:FF:000217">
    <property type="entry name" value="Glutamate receptor"/>
    <property type="match status" value="1"/>
</dbReference>
<name>A0A2U1K8M1_ARTAN</name>
<comment type="caution">
    <text evidence="13">The sequence shown here is derived from an EMBL/GenBank/DDBJ whole genome shotgun (WGS) entry which is preliminary data.</text>
</comment>
<keyword evidence="5" id="KW-0406">Ion transport</keyword>
<protein>
    <recommendedName>
        <fullName evidence="12">Ionotropic glutamate receptor C-terminal domain-containing protein</fullName>
    </recommendedName>
</protein>
<dbReference type="STRING" id="35608.A0A2U1K8M1"/>
<keyword evidence="4 11" id="KW-1133">Transmembrane helix</keyword>
<evidence type="ECO:0000313" key="13">
    <source>
        <dbReference type="EMBL" id="PWA13661.1"/>
    </source>
</evidence>
<dbReference type="AlphaFoldDB" id="A0A2U1K8M1"/>
<keyword evidence="3 11" id="KW-0812">Transmembrane</keyword>
<evidence type="ECO:0000259" key="12">
    <source>
        <dbReference type="Pfam" id="PF00060"/>
    </source>
</evidence>
<evidence type="ECO:0000256" key="10">
    <source>
        <dbReference type="ARBA" id="ARBA00023303"/>
    </source>
</evidence>
<proteinExistence type="predicted"/>
<dbReference type="Gene3D" id="1.10.287.70">
    <property type="match status" value="1"/>
</dbReference>
<dbReference type="EMBL" id="PKPP01036474">
    <property type="protein sequence ID" value="PWA13661.1"/>
    <property type="molecule type" value="Genomic_DNA"/>
</dbReference>
<evidence type="ECO:0000256" key="2">
    <source>
        <dbReference type="ARBA" id="ARBA00022448"/>
    </source>
</evidence>
<keyword evidence="8" id="KW-0325">Glycoprotein</keyword>
<dbReference type="InterPro" id="IPR001320">
    <property type="entry name" value="Iontro_rcpt_C"/>
</dbReference>
<feature type="transmembrane region" description="Helical" evidence="11">
    <location>
        <begin position="14"/>
        <end position="35"/>
    </location>
</feature>
<dbReference type="PANTHER" id="PTHR18966">
    <property type="entry name" value="IONOTROPIC GLUTAMATE RECEPTOR"/>
    <property type="match status" value="1"/>
</dbReference>
<dbReference type="OrthoDB" id="1722072at2759"/>
<evidence type="ECO:0000256" key="11">
    <source>
        <dbReference type="SAM" id="Phobius"/>
    </source>
</evidence>
<evidence type="ECO:0000256" key="9">
    <source>
        <dbReference type="ARBA" id="ARBA00023286"/>
    </source>
</evidence>
<reference evidence="13 14" key="1">
    <citation type="journal article" date="2018" name="Mol. Plant">
        <title>The genome of Artemisia annua provides insight into the evolution of Asteraceae family and artemisinin biosynthesis.</title>
        <authorList>
            <person name="Shen Q."/>
            <person name="Zhang L."/>
            <person name="Liao Z."/>
            <person name="Wang S."/>
            <person name="Yan T."/>
            <person name="Shi P."/>
            <person name="Liu M."/>
            <person name="Fu X."/>
            <person name="Pan Q."/>
            <person name="Wang Y."/>
            <person name="Lv Z."/>
            <person name="Lu X."/>
            <person name="Zhang F."/>
            <person name="Jiang W."/>
            <person name="Ma Y."/>
            <person name="Chen M."/>
            <person name="Hao X."/>
            <person name="Li L."/>
            <person name="Tang Y."/>
            <person name="Lv G."/>
            <person name="Zhou Y."/>
            <person name="Sun X."/>
            <person name="Brodelius P.E."/>
            <person name="Rose J.K.C."/>
            <person name="Tang K."/>
        </authorList>
    </citation>
    <scope>NUCLEOTIDE SEQUENCE [LARGE SCALE GENOMIC DNA]</scope>
    <source>
        <strain evidence="14">cv. Huhao1</strain>
        <tissue evidence="13">Leaf</tissue>
    </source>
</reference>
<keyword evidence="7" id="KW-0675">Receptor</keyword>
<keyword evidence="2" id="KW-0813">Transport</keyword>
<evidence type="ECO:0000256" key="8">
    <source>
        <dbReference type="ARBA" id="ARBA00023180"/>
    </source>
</evidence>
<keyword evidence="6 11" id="KW-0472">Membrane</keyword>
<evidence type="ECO:0000256" key="3">
    <source>
        <dbReference type="ARBA" id="ARBA00022692"/>
    </source>
</evidence>
<organism evidence="13 14">
    <name type="scientific">Artemisia annua</name>
    <name type="common">Sweet wormwood</name>
    <dbReference type="NCBI Taxonomy" id="35608"/>
    <lineage>
        <taxon>Eukaryota</taxon>
        <taxon>Viridiplantae</taxon>
        <taxon>Streptophyta</taxon>
        <taxon>Embryophyta</taxon>
        <taxon>Tracheophyta</taxon>
        <taxon>Spermatophyta</taxon>
        <taxon>Magnoliopsida</taxon>
        <taxon>eudicotyledons</taxon>
        <taxon>Gunneridae</taxon>
        <taxon>Pentapetalae</taxon>
        <taxon>asterids</taxon>
        <taxon>campanulids</taxon>
        <taxon>Asterales</taxon>
        <taxon>Asteraceae</taxon>
        <taxon>Asteroideae</taxon>
        <taxon>Anthemideae</taxon>
        <taxon>Artemisiinae</taxon>
        <taxon>Artemisia</taxon>
    </lineage>
</organism>
<evidence type="ECO:0000256" key="7">
    <source>
        <dbReference type="ARBA" id="ARBA00023170"/>
    </source>
</evidence>
<dbReference type="InterPro" id="IPR015683">
    <property type="entry name" value="Ionotropic_Glu_rcpt"/>
</dbReference>
<evidence type="ECO:0000256" key="4">
    <source>
        <dbReference type="ARBA" id="ARBA00022989"/>
    </source>
</evidence>